<evidence type="ECO:0000313" key="3">
    <source>
        <dbReference type="Proteomes" id="UP000595437"/>
    </source>
</evidence>
<dbReference type="GO" id="GO:0042302">
    <property type="term" value="F:structural constituent of cuticle"/>
    <property type="evidence" value="ECO:0007669"/>
    <property type="project" value="UniProtKB-UniRule"/>
</dbReference>
<reference evidence="3" key="1">
    <citation type="submission" date="2021-01" db="EMBL/GenBank/DDBJ databases">
        <title>Caligus Genome Assembly.</title>
        <authorList>
            <person name="Gallardo-Escarate C."/>
        </authorList>
    </citation>
    <scope>NUCLEOTIDE SEQUENCE [LARGE SCALE GENOMIC DNA]</scope>
</reference>
<gene>
    <name evidence="2" type="ORF">FKW44_011523</name>
</gene>
<organism evidence="2 3">
    <name type="scientific">Caligus rogercresseyi</name>
    <name type="common">Sea louse</name>
    <dbReference type="NCBI Taxonomy" id="217165"/>
    <lineage>
        <taxon>Eukaryota</taxon>
        <taxon>Metazoa</taxon>
        <taxon>Ecdysozoa</taxon>
        <taxon>Arthropoda</taxon>
        <taxon>Crustacea</taxon>
        <taxon>Multicrustacea</taxon>
        <taxon>Hexanauplia</taxon>
        <taxon>Copepoda</taxon>
        <taxon>Siphonostomatoida</taxon>
        <taxon>Caligidae</taxon>
        <taxon>Caligus</taxon>
    </lineage>
</organism>
<dbReference type="Pfam" id="PF00379">
    <property type="entry name" value="Chitin_bind_4"/>
    <property type="match status" value="1"/>
</dbReference>
<keyword evidence="1" id="KW-0193">Cuticle</keyword>
<dbReference type="AlphaFoldDB" id="A0A7T8HJC2"/>
<name>A0A7T8HJC2_CALRO</name>
<dbReference type="OrthoDB" id="6376947at2759"/>
<dbReference type="EMBL" id="CP045896">
    <property type="protein sequence ID" value="QQP50505.1"/>
    <property type="molecule type" value="Genomic_DNA"/>
</dbReference>
<evidence type="ECO:0000256" key="1">
    <source>
        <dbReference type="PROSITE-ProRule" id="PRU00497"/>
    </source>
</evidence>
<dbReference type="InterPro" id="IPR000618">
    <property type="entry name" value="Insect_cuticle"/>
</dbReference>
<protein>
    <submittedName>
        <fullName evidence="2">Cuticle protein 6</fullName>
    </submittedName>
</protein>
<dbReference type="Proteomes" id="UP000595437">
    <property type="component" value="Chromosome 7"/>
</dbReference>
<dbReference type="PROSITE" id="PS51155">
    <property type="entry name" value="CHIT_BIND_RR_2"/>
    <property type="match status" value="1"/>
</dbReference>
<keyword evidence="3" id="KW-1185">Reference proteome</keyword>
<evidence type="ECO:0000313" key="2">
    <source>
        <dbReference type="EMBL" id="QQP50505.1"/>
    </source>
</evidence>
<sequence length="132" mass="14128">CPVVPTIKPLVAAPFPAPYYAAGYGYPASSQFHAQDEFGNLNFGYSNINSAKLRPETLMYVDANGVLQTISYVADGLGFRTVDSRLPAEPLVQAPAPVFEGEQVPDTPEVAEAKAKFQKAYDAAKTAAEEAE</sequence>
<proteinExistence type="predicted"/>
<accession>A0A7T8HJC2</accession>
<feature type="non-terminal residue" evidence="2">
    <location>
        <position position="1"/>
    </location>
</feature>